<dbReference type="SUPFAM" id="SSF111369">
    <property type="entry name" value="HlyD-like secretion proteins"/>
    <property type="match status" value="1"/>
</dbReference>
<accession>A0A5C5WIV0</accession>
<name>A0A5C5WIV0_9BACT</name>
<gene>
    <name evidence="6" type="primary">czcB_1</name>
    <name evidence="6" type="ORF">Pla22_34990</name>
</gene>
<dbReference type="GO" id="GO:0030313">
    <property type="term" value="C:cell envelope"/>
    <property type="evidence" value="ECO:0007669"/>
    <property type="project" value="TreeGrafter"/>
</dbReference>
<dbReference type="Pfam" id="PF25973">
    <property type="entry name" value="BSH_CzcB"/>
    <property type="match status" value="1"/>
</dbReference>
<dbReference type="SUPFAM" id="SSF51230">
    <property type="entry name" value="Single hybrid motif"/>
    <property type="match status" value="1"/>
</dbReference>
<organism evidence="6 7">
    <name type="scientific">Rubripirellula amarantea</name>
    <dbReference type="NCBI Taxonomy" id="2527999"/>
    <lineage>
        <taxon>Bacteria</taxon>
        <taxon>Pseudomonadati</taxon>
        <taxon>Planctomycetota</taxon>
        <taxon>Planctomycetia</taxon>
        <taxon>Pirellulales</taxon>
        <taxon>Pirellulaceae</taxon>
        <taxon>Rubripirellula</taxon>
    </lineage>
</organism>
<dbReference type="NCBIfam" id="TIGR01730">
    <property type="entry name" value="RND_mfp"/>
    <property type="match status" value="1"/>
</dbReference>
<proteinExistence type="inferred from homology"/>
<dbReference type="InterPro" id="IPR058792">
    <property type="entry name" value="Beta-barrel_RND_2"/>
</dbReference>
<protein>
    <submittedName>
        <fullName evidence="6">Cobalt-zinc-cadmium resistance protein CzcB</fullName>
    </submittedName>
</protein>
<evidence type="ECO:0000256" key="1">
    <source>
        <dbReference type="ARBA" id="ARBA00009477"/>
    </source>
</evidence>
<dbReference type="InterPro" id="IPR051909">
    <property type="entry name" value="MFP_Cation_Efflux"/>
</dbReference>
<dbReference type="OrthoDB" id="9806939at2"/>
<dbReference type="PANTHER" id="PTHR30097">
    <property type="entry name" value="CATION EFFLUX SYSTEM PROTEIN CUSB"/>
    <property type="match status" value="1"/>
</dbReference>
<feature type="domain" description="CzcB-like barrel-sandwich hybrid" evidence="4">
    <location>
        <begin position="107"/>
        <end position="342"/>
    </location>
</feature>
<dbReference type="InterPro" id="IPR011053">
    <property type="entry name" value="Single_hybrid_motif"/>
</dbReference>
<dbReference type="Gene3D" id="2.40.30.170">
    <property type="match status" value="1"/>
</dbReference>
<dbReference type="Gene3D" id="2.40.420.20">
    <property type="match status" value="1"/>
</dbReference>
<dbReference type="GO" id="GO:0016020">
    <property type="term" value="C:membrane"/>
    <property type="evidence" value="ECO:0007669"/>
    <property type="project" value="InterPro"/>
</dbReference>
<dbReference type="Gene3D" id="2.40.50.100">
    <property type="match status" value="1"/>
</dbReference>
<reference evidence="6 7" key="1">
    <citation type="submission" date="2019-02" db="EMBL/GenBank/DDBJ databases">
        <title>Deep-cultivation of Planctomycetes and their phenomic and genomic characterization uncovers novel biology.</title>
        <authorList>
            <person name="Wiegand S."/>
            <person name="Jogler M."/>
            <person name="Boedeker C."/>
            <person name="Pinto D."/>
            <person name="Vollmers J."/>
            <person name="Rivas-Marin E."/>
            <person name="Kohn T."/>
            <person name="Peeters S.H."/>
            <person name="Heuer A."/>
            <person name="Rast P."/>
            <person name="Oberbeckmann S."/>
            <person name="Bunk B."/>
            <person name="Jeske O."/>
            <person name="Meyerdierks A."/>
            <person name="Storesund J.E."/>
            <person name="Kallscheuer N."/>
            <person name="Luecker S."/>
            <person name="Lage O.M."/>
            <person name="Pohl T."/>
            <person name="Merkel B.J."/>
            <person name="Hornburger P."/>
            <person name="Mueller R.-W."/>
            <person name="Bruemmer F."/>
            <person name="Labrenz M."/>
            <person name="Spormann A.M."/>
            <person name="Op Den Camp H."/>
            <person name="Overmann J."/>
            <person name="Amann R."/>
            <person name="Jetten M.S.M."/>
            <person name="Mascher T."/>
            <person name="Medema M.H."/>
            <person name="Devos D.P."/>
            <person name="Kaster A.-K."/>
            <person name="Ovreas L."/>
            <person name="Rohde M."/>
            <person name="Galperin M.Y."/>
            <person name="Jogler C."/>
        </authorList>
    </citation>
    <scope>NUCLEOTIDE SEQUENCE [LARGE SCALE GENOMIC DNA]</scope>
    <source>
        <strain evidence="6 7">Pla22</strain>
    </source>
</reference>
<dbReference type="Pfam" id="PF25954">
    <property type="entry name" value="Beta-barrel_RND_2"/>
    <property type="match status" value="1"/>
</dbReference>
<keyword evidence="7" id="KW-1185">Reference proteome</keyword>
<evidence type="ECO:0000313" key="7">
    <source>
        <dbReference type="Proteomes" id="UP000316598"/>
    </source>
</evidence>
<dbReference type="Pfam" id="PF25975">
    <property type="entry name" value="CzcB_C"/>
    <property type="match status" value="1"/>
</dbReference>
<evidence type="ECO:0000259" key="3">
    <source>
        <dbReference type="Pfam" id="PF25954"/>
    </source>
</evidence>
<dbReference type="PANTHER" id="PTHR30097:SF4">
    <property type="entry name" value="SLR6042 PROTEIN"/>
    <property type="match status" value="1"/>
</dbReference>
<keyword evidence="2" id="KW-0813">Transport</keyword>
<sequence>MPNVPETPESTSSSKNGWLHVLAKVGPTLFVMLVLASGWLAVHQINTGGVSESDEQVAEDPTIPDSLTLPQGKLVAGRFETVPAQMQAVEHVHTIPGRIRYDETKHVDVKAPMDGILSEVLVTPGEEVQAGQLIAVIRSPEIGQARAEVLKRQKEREIAQQVLERELAISKNLEQMSLMIEDQQSVEEIESAFSNRALGSYRQGILSSYARMRLASELLEKIQPLADSGSVSGRSIRERQAERQLAETEFRTARDQAAFQADQARIHAEANLSEADRQLNLAWQSVEMLLGYREDKSTVNLGNEKALARLEVRAPFSGSVESRAFANNERVSRGDSLLVLANTDSLYVAANIREGDWSAVSLSRGTLISVMVPALDNRVFEARVHYFGREVQSNTNSIPLIAKIENDEGLLRPGMFVRVTIPIGKARQSLSIKPESVVQHENQSFVFVDESDGTFKRVDVSTGHASDDWVEVTQGLEPGQLVVTHGAFLLKSELLLQGEE</sequence>
<feature type="domain" description="CzcB-like C-terminal circularly permuted SH3-like" evidence="5">
    <location>
        <begin position="431"/>
        <end position="491"/>
    </location>
</feature>
<dbReference type="InterPro" id="IPR058647">
    <property type="entry name" value="BSH_CzcB-like"/>
</dbReference>
<dbReference type="GO" id="GO:0022857">
    <property type="term" value="F:transmembrane transporter activity"/>
    <property type="evidence" value="ECO:0007669"/>
    <property type="project" value="InterPro"/>
</dbReference>
<dbReference type="GO" id="GO:0060003">
    <property type="term" value="P:copper ion export"/>
    <property type="evidence" value="ECO:0007669"/>
    <property type="project" value="TreeGrafter"/>
</dbReference>
<evidence type="ECO:0000259" key="5">
    <source>
        <dbReference type="Pfam" id="PF25975"/>
    </source>
</evidence>
<evidence type="ECO:0000256" key="2">
    <source>
        <dbReference type="ARBA" id="ARBA00022448"/>
    </source>
</evidence>
<comment type="similarity">
    <text evidence="1">Belongs to the membrane fusion protein (MFP) (TC 8.A.1) family.</text>
</comment>
<dbReference type="EMBL" id="SJPI01000002">
    <property type="protein sequence ID" value="TWT50756.1"/>
    <property type="molecule type" value="Genomic_DNA"/>
</dbReference>
<evidence type="ECO:0000313" key="6">
    <source>
        <dbReference type="EMBL" id="TWT50756.1"/>
    </source>
</evidence>
<comment type="caution">
    <text evidence="6">The sequence shown here is derived from an EMBL/GenBank/DDBJ whole genome shotgun (WGS) entry which is preliminary data.</text>
</comment>
<dbReference type="GO" id="GO:0015679">
    <property type="term" value="P:plasma membrane copper ion transport"/>
    <property type="evidence" value="ECO:0007669"/>
    <property type="project" value="TreeGrafter"/>
</dbReference>
<dbReference type="InterPro" id="IPR006143">
    <property type="entry name" value="RND_pump_MFP"/>
</dbReference>
<evidence type="ECO:0000259" key="4">
    <source>
        <dbReference type="Pfam" id="PF25973"/>
    </source>
</evidence>
<dbReference type="AlphaFoldDB" id="A0A5C5WIV0"/>
<dbReference type="Proteomes" id="UP000316598">
    <property type="component" value="Unassembled WGS sequence"/>
</dbReference>
<dbReference type="InterPro" id="IPR058649">
    <property type="entry name" value="CzcB_C"/>
</dbReference>
<dbReference type="RefSeq" id="WP_146515931.1">
    <property type="nucleotide sequence ID" value="NZ_SJPI01000002.1"/>
</dbReference>
<feature type="domain" description="CusB-like beta-barrel" evidence="3">
    <location>
        <begin position="359"/>
        <end position="421"/>
    </location>
</feature>